<evidence type="ECO:0000313" key="4">
    <source>
        <dbReference type="Proteomes" id="UP000031829"/>
    </source>
</evidence>
<dbReference type="Proteomes" id="UP000031829">
    <property type="component" value="Plasmid pBMV_2"/>
</dbReference>
<organism evidence="3 4">
    <name type="scientific">Priestia megaterium (strain ATCC 14581 / DSM 32 / CCUG 1817 / JCM 2506 / NBRC 15308 / NCIMB 9376 / NCTC 10342 / NRRL B-14308 / VKM B-512 / Ford 19)</name>
    <name type="common">Bacillus megaterium</name>
    <dbReference type="NCBI Taxonomy" id="1348623"/>
    <lineage>
        <taxon>Bacteria</taxon>
        <taxon>Bacillati</taxon>
        <taxon>Bacillota</taxon>
        <taxon>Bacilli</taxon>
        <taxon>Bacillales</taxon>
        <taxon>Bacillaceae</taxon>
        <taxon>Priestia</taxon>
    </lineage>
</organism>
<keyword evidence="1" id="KW-0175">Coiled coil</keyword>
<protein>
    <submittedName>
        <fullName evidence="3">Uncharacterized protein</fullName>
    </submittedName>
</protein>
<dbReference type="EMBL" id="CP009921">
    <property type="protein sequence ID" value="AJI25586.1"/>
    <property type="molecule type" value="Genomic_DNA"/>
</dbReference>
<reference evidence="3 4" key="1">
    <citation type="journal article" date="2015" name="Genome Announc.">
        <title>Complete genome sequences for 35 biothreat assay-relevant bacillus species.</title>
        <authorList>
            <person name="Johnson S.L."/>
            <person name="Daligault H.E."/>
            <person name="Davenport K.W."/>
            <person name="Jaissle J."/>
            <person name="Frey K.G."/>
            <person name="Ladner J.T."/>
            <person name="Broomall S.M."/>
            <person name="Bishop-Lilly K.A."/>
            <person name="Bruce D.C."/>
            <person name="Gibbons H.S."/>
            <person name="Coyne S.R."/>
            <person name="Lo C.C."/>
            <person name="Meincke L."/>
            <person name="Munk A.C."/>
            <person name="Koroleva G.I."/>
            <person name="Rosenzweig C.N."/>
            <person name="Palacios G.F."/>
            <person name="Redden C.L."/>
            <person name="Minogue T.D."/>
            <person name="Chain P.S."/>
        </authorList>
    </citation>
    <scope>NUCLEOTIDE SEQUENCE [LARGE SCALE GENOMIC DNA]</scope>
    <source>
        <strain evidence="4">ATCC 14581 / DSM 32 / JCM 2506 / NBRC 15308 / NCIMB 9376 / NCTC 10342 / NRRL B-14308 / VKM B-512</strain>
        <plasmid evidence="3 4">pBMV_2</plasmid>
    </source>
</reference>
<feature type="coiled-coil region" evidence="1">
    <location>
        <begin position="211"/>
        <end position="295"/>
    </location>
</feature>
<keyword evidence="2" id="KW-0472">Membrane</keyword>
<name>A0A0B6AQ24_PRIM2</name>
<accession>A0A0B6AQ24</accession>
<dbReference type="AlphaFoldDB" id="A0A0B6AQ24"/>
<evidence type="ECO:0000256" key="2">
    <source>
        <dbReference type="SAM" id="Phobius"/>
    </source>
</evidence>
<dbReference type="HOGENOM" id="CLU_081206_0_0_9"/>
<dbReference type="GeneID" id="93645778"/>
<proteinExistence type="predicted"/>
<evidence type="ECO:0000313" key="3">
    <source>
        <dbReference type="EMBL" id="AJI25586.1"/>
    </source>
</evidence>
<evidence type="ECO:0000256" key="1">
    <source>
        <dbReference type="SAM" id="Coils"/>
    </source>
</evidence>
<dbReference type="KEGG" id="bmeg:BG04_5747"/>
<gene>
    <name evidence="3" type="ORF">BG04_5747</name>
</gene>
<feature type="transmembrane region" description="Helical" evidence="2">
    <location>
        <begin position="20"/>
        <end position="43"/>
    </location>
</feature>
<dbReference type="RefSeq" id="WP_034656085.1">
    <property type="nucleotide sequence ID" value="NZ_CP009921.1"/>
</dbReference>
<keyword evidence="2" id="KW-0812">Transmembrane</keyword>
<sequence length="295" mass="34620">MTIKKKLDDYRFNLRRKQSWKYTVILAFFFLGFLSLLTSKFYIHTDDRLYHTKPFEPISTAGTGNITLEERVYYPTAHALDMVVKIDQGEDENLSFSAMEKANPNVKLPVKVVYEDEGYYVVRVNNLSPHWEALAFDLYQEEEENETVNVEDMTSHYSTDTAEKEDSQSFLTTLYSDQKKTKQGKGKSLQQKQDYSLLVNALEKKTVKKKIQNYEKAMAIEAKQKRQIQQEMNELQRDMKYQVDEEKADTESKIAMKKDAIQSSDESIQLYEDEQKSLQEKLKMLNEKEQDLVMK</sequence>
<keyword evidence="2" id="KW-1133">Transmembrane helix</keyword>
<keyword evidence="3" id="KW-0614">Plasmid</keyword>
<geneLocation type="plasmid" evidence="3 4">
    <name>pBMV_2</name>
</geneLocation>